<dbReference type="Pfam" id="PF12697">
    <property type="entry name" value="Abhydrolase_6"/>
    <property type="match status" value="1"/>
</dbReference>
<sequence>MPGNSAAQHKVTVWNGHVQLNFQVKGSGPALVYFHPAAGMRWDPFLDELAKSHTIYAPEFPGTTSGNPYDIHKVDDLGDAVLIYEEAIRSLGLKRPAAIGQSFGGMIALEIAAAYPEIFSSLTVLDPVGLWRDEAPVVNWVAAAPNELPGLLFRHPDSEAVQAALAMPADRETAIQATAQMIWNLGATGKFVWPIPDRGLGKRLHRITAPTLIIWGDLDAVISSSYAHFLGGKIAGSRVEIIDDCGHVPQVEKCAETLSIVDKFLNRQSEPV</sequence>
<reference evidence="2 3" key="1">
    <citation type="submission" date="2019-05" db="EMBL/GenBank/DDBJ databases">
        <authorList>
            <person name="Zhou X."/>
        </authorList>
    </citation>
    <scope>NUCLEOTIDE SEQUENCE [LARGE SCALE GENOMIC DNA]</scope>
    <source>
        <strain evidence="2 3">DSM 432</strain>
    </source>
</reference>
<dbReference type="InterPro" id="IPR050266">
    <property type="entry name" value="AB_hydrolase_sf"/>
</dbReference>
<dbReference type="GeneID" id="95775362"/>
<evidence type="ECO:0000313" key="3">
    <source>
        <dbReference type="Proteomes" id="UP000305131"/>
    </source>
</evidence>
<dbReference type="PANTHER" id="PTHR43798:SF33">
    <property type="entry name" value="HYDROLASE, PUTATIVE (AFU_ORTHOLOGUE AFUA_2G14860)-RELATED"/>
    <property type="match status" value="1"/>
</dbReference>
<accession>A0A6C1KBA7</accession>
<dbReference type="Gene3D" id="3.40.50.1820">
    <property type="entry name" value="alpha/beta hydrolase"/>
    <property type="match status" value="1"/>
</dbReference>
<name>A0A6C1KBA7_XANAU</name>
<protein>
    <submittedName>
        <fullName evidence="2">Alpha/beta hydrolase</fullName>
    </submittedName>
</protein>
<proteinExistence type="predicted"/>
<dbReference type="InterPro" id="IPR029058">
    <property type="entry name" value="AB_hydrolase_fold"/>
</dbReference>
<feature type="domain" description="AB hydrolase-1" evidence="1">
    <location>
        <begin position="35"/>
        <end position="253"/>
    </location>
</feature>
<dbReference type="EMBL" id="VAUP01000037">
    <property type="protein sequence ID" value="TLX41382.1"/>
    <property type="molecule type" value="Genomic_DNA"/>
</dbReference>
<comment type="caution">
    <text evidence="2">The sequence shown here is derived from an EMBL/GenBank/DDBJ whole genome shotgun (WGS) entry which is preliminary data.</text>
</comment>
<dbReference type="GO" id="GO:0016787">
    <property type="term" value="F:hydrolase activity"/>
    <property type="evidence" value="ECO:0007669"/>
    <property type="project" value="UniProtKB-KW"/>
</dbReference>
<dbReference type="RefSeq" id="WP_138400896.1">
    <property type="nucleotide sequence ID" value="NZ_JBAFVI010000006.1"/>
</dbReference>
<dbReference type="AlphaFoldDB" id="A0A6C1KBA7"/>
<evidence type="ECO:0000313" key="2">
    <source>
        <dbReference type="EMBL" id="TLX41382.1"/>
    </source>
</evidence>
<dbReference type="Proteomes" id="UP000305131">
    <property type="component" value="Unassembled WGS sequence"/>
</dbReference>
<dbReference type="InterPro" id="IPR000073">
    <property type="entry name" value="AB_hydrolase_1"/>
</dbReference>
<evidence type="ECO:0000259" key="1">
    <source>
        <dbReference type="Pfam" id="PF12697"/>
    </source>
</evidence>
<organism evidence="2 3">
    <name type="scientific">Xanthobacter autotrophicus</name>
    <dbReference type="NCBI Taxonomy" id="280"/>
    <lineage>
        <taxon>Bacteria</taxon>
        <taxon>Pseudomonadati</taxon>
        <taxon>Pseudomonadota</taxon>
        <taxon>Alphaproteobacteria</taxon>
        <taxon>Hyphomicrobiales</taxon>
        <taxon>Xanthobacteraceae</taxon>
        <taxon>Xanthobacter</taxon>
    </lineage>
</organism>
<keyword evidence="2" id="KW-0378">Hydrolase</keyword>
<dbReference type="GO" id="GO:0016020">
    <property type="term" value="C:membrane"/>
    <property type="evidence" value="ECO:0007669"/>
    <property type="project" value="TreeGrafter"/>
</dbReference>
<dbReference type="OrthoDB" id="9799612at2"/>
<gene>
    <name evidence="2" type="ORF">FBQ73_18075</name>
</gene>
<dbReference type="PANTHER" id="PTHR43798">
    <property type="entry name" value="MONOACYLGLYCEROL LIPASE"/>
    <property type="match status" value="1"/>
</dbReference>
<dbReference type="SUPFAM" id="SSF53474">
    <property type="entry name" value="alpha/beta-Hydrolases"/>
    <property type="match status" value="1"/>
</dbReference>
<dbReference type="PRINTS" id="PR00111">
    <property type="entry name" value="ABHYDROLASE"/>
</dbReference>